<dbReference type="AlphaFoldDB" id="A0A7W6HB58"/>
<gene>
    <name evidence="2" type="ORF">GGR03_000725</name>
</gene>
<sequence length="180" mass="17972">MQRMPSTLALSAWAGFGAVSSALLLREAGLLAEGSGGAAGTITAALPLPLGLATPDAAAFAAILAALVVGLGATIAWLHAESGGPAGPAETVAASLLTAIFGLYVAASVSGSPLASLFGDGPGFLFALALSFGALLFDHLVAPDDTGDREFEAAMRAIEAARRDALARREQRHSSESDKG</sequence>
<name>A0A7W6HB58_9HYPH</name>
<feature type="transmembrane region" description="Helical" evidence="1">
    <location>
        <begin position="123"/>
        <end position="141"/>
    </location>
</feature>
<evidence type="ECO:0000313" key="2">
    <source>
        <dbReference type="EMBL" id="MBB4001678.1"/>
    </source>
</evidence>
<keyword evidence="1" id="KW-1133">Transmembrane helix</keyword>
<accession>A0A7W6HB58</accession>
<keyword evidence="1" id="KW-0472">Membrane</keyword>
<keyword evidence="1" id="KW-0812">Transmembrane</keyword>
<keyword evidence="3" id="KW-1185">Reference proteome</keyword>
<feature type="transmembrane region" description="Helical" evidence="1">
    <location>
        <begin position="57"/>
        <end position="80"/>
    </location>
</feature>
<organism evidence="2 3">
    <name type="scientific">Aurantimonas endophytica</name>
    <dbReference type="NCBI Taxonomy" id="1522175"/>
    <lineage>
        <taxon>Bacteria</taxon>
        <taxon>Pseudomonadati</taxon>
        <taxon>Pseudomonadota</taxon>
        <taxon>Alphaproteobacteria</taxon>
        <taxon>Hyphomicrobiales</taxon>
        <taxon>Aurantimonadaceae</taxon>
        <taxon>Aurantimonas</taxon>
    </lineage>
</organism>
<feature type="transmembrane region" description="Helical" evidence="1">
    <location>
        <begin position="92"/>
        <end position="111"/>
    </location>
</feature>
<evidence type="ECO:0000256" key="1">
    <source>
        <dbReference type="SAM" id="Phobius"/>
    </source>
</evidence>
<dbReference type="EMBL" id="JACIEM010000001">
    <property type="protein sequence ID" value="MBB4001678.1"/>
    <property type="molecule type" value="Genomic_DNA"/>
</dbReference>
<proteinExistence type="predicted"/>
<reference evidence="2 3" key="1">
    <citation type="submission" date="2020-08" db="EMBL/GenBank/DDBJ databases">
        <title>Genomic Encyclopedia of Type Strains, Phase IV (KMG-IV): sequencing the most valuable type-strain genomes for metagenomic binning, comparative biology and taxonomic classification.</title>
        <authorList>
            <person name="Goeker M."/>
        </authorList>
    </citation>
    <scope>NUCLEOTIDE SEQUENCE [LARGE SCALE GENOMIC DNA]</scope>
    <source>
        <strain evidence="2 3">DSM 103570</strain>
    </source>
</reference>
<dbReference type="RefSeq" id="WP_183206177.1">
    <property type="nucleotide sequence ID" value="NZ_JAAAMM010000001.1"/>
</dbReference>
<evidence type="ECO:0000313" key="3">
    <source>
        <dbReference type="Proteomes" id="UP000588647"/>
    </source>
</evidence>
<protein>
    <submittedName>
        <fullName evidence="2">Uncharacterized protein</fullName>
    </submittedName>
</protein>
<dbReference type="Proteomes" id="UP000588647">
    <property type="component" value="Unassembled WGS sequence"/>
</dbReference>
<comment type="caution">
    <text evidence="2">The sequence shown here is derived from an EMBL/GenBank/DDBJ whole genome shotgun (WGS) entry which is preliminary data.</text>
</comment>